<feature type="signal peptide" evidence="8">
    <location>
        <begin position="1"/>
        <end position="30"/>
    </location>
</feature>
<dbReference type="Pfam" id="PF01083">
    <property type="entry name" value="Cutinase"/>
    <property type="match status" value="1"/>
</dbReference>
<keyword evidence="10" id="KW-1185">Reference proteome</keyword>
<comment type="subcellular location">
    <subcellularLocation>
        <location evidence="1 8">Secreted</location>
    </subcellularLocation>
</comment>
<evidence type="ECO:0000256" key="5">
    <source>
        <dbReference type="ARBA" id="ARBA00022729"/>
    </source>
</evidence>
<dbReference type="AlphaFoldDB" id="A0A5A7S8K5"/>
<name>A0A5A7S8K5_9NOCA</name>
<evidence type="ECO:0000256" key="4">
    <source>
        <dbReference type="ARBA" id="ARBA00022525"/>
    </source>
</evidence>
<sequence length="235" mass="23964">MRARFFALFASAALAALAIPLALPAQQASAAPCPDVEAVFARGTSEPPGLGVTGTAFVEALRLQAVGKSVGSYAVNYDASNDFNNRIGLAASVLNGVRDAQAHLDFMAAACPGTKIVLGGYSQGAVVAGYATMPGVPPGFPPEYAFAFPAPLPPFVADKVAAVVFYARPSDRFMRDVGAPPVTVGPSFVGKTLDNCIPLDNICDGAPVGQPGPLHALYAVNGMAVTGAGWAVSRL</sequence>
<comment type="caution">
    <text evidence="9">The sequence shown here is derived from an EMBL/GenBank/DDBJ whole genome shotgun (WGS) entry which is preliminary data.</text>
</comment>
<dbReference type="OrthoDB" id="3690529at2"/>
<evidence type="ECO:0000256" key="2">
    <source>
        <dbReference type="ARBA" id="ARBA00007534"/>
    </source>
</evidence>
<protein>
    <recommendedName>
        <fullName evidence="8">Cutinase</fullName>
        <ecNumber evidence="8">3.1.1.-</ecNumber>
    </recommendedName>
</protein>
<dbReference type="InterPro" id="IPR029058">
    <property type="entry name" value="AB_hydrolase_fold"/>
</dbReference>
<feature type="chain" id="PRO_5023000141" description="Cutinase" evidence="8">
    <location>
        <begin position="31"/>
        <end position="235"/>
    </location>
</feature>
<keyword evidence="6 8" id="KW-0378">Hydrolase</keyword>
<keyword evidence="7" id="KW-1015">Disulfide bond</keyword>
<dbReference type="PANTHER" id="PTHR33630">
    <property type="entry name" value="CUTINASE RV1984C-RELATED-RELATED"/>
    <property type="match status" value="1"/>
</dbReference>
<keyword evidence="5 8" id="KW-0732">Signal</keyword>
<dbReference type="PROSITE" id="PS00155">
    <property type="entry name" value="CUTINASE_1"/>
    <property type="match status" value="1"/>
</dbReference>
<accession>A0A5A7S8K5</accession>
<evidence type="ECO:0000313" key="9">
    <source>
        <dbReference type="EMBL" id="KAA0018514.1"/>
    </source>
</evidence>
<keyword evidence="3 8" id="KW-0719">Serine esterase</keyword>
<dbReference type="GO" id="GO:0052689">
    <property type="term" value="F:carboxylic ester hydrolase activity"/>
    <property type="evidence" value="ECO:0007669"/>
    <property type="project" value="UniProtKB-KW"/>
</dbReference>
<dbReference type="Gene3D" id="3.40.50.1820">
    <property type="entry name" value="alpha/beta hydrolase"/>
    <property type="match status" value="1"/>
</dbReference>
<dbReference type="GO" id="GO:0005576">
    <property type="term" value="C:extracellular region"/>
    <property type="evidence" value="ECO:0007669"/>
    <property type="project" value="UniProtKB-SubCell"/>
</dbReference>
<evidence type="ECO:0000256" key="8">
    <source>
        <dbReference type="RuleBase" id="RU361263"/>
    </source>
</evidence>
<comment type="similarity">
    <text evidence="2 8">Belongs to the cutinase family.</text>
</comment>
<evidence type="ECO:0000256" key="3">
    <source>
        <dbReference type="ARBA" id="ARBA00022487"/>
    </source>
</evidence>
<comment type="function">
    <text evidence="8">Catalyzes the hydrolysis of complex carboxylic polyesters found in the cell wall of plants. Degrades cutin, a macromolecule that forms the structure of the plant cuticle.</text>
</comment>
<dbReference type="Proteomes" id="UP000322244">
    <property type="component" value="Unassembled WGS sequence"/>
</dbReference>
<evidence type="ECO:0000256" key="6">
    <source>
        <dbReference type="ARBA" id="ARBA00022801"/>
    </source>
</evidence>
<dbReference type="InterPro" id="IPR000675">
    <property type="entry name" value="Cutinase/axe"/>
</dbReference>
<organism evidence="9 10">
    <name type="scientific">Antrihabitans cavernicola</name>
    <dbReference type="NCBI Taxonomy" id="2495913"/>
    <lineage>
        <taxon>Bacteria</taxon>
        <taxon>Bacillati</taxon>
        <taxon>Actinomycetota</taxon>
        <taxon>Actinomycetes</taxon>
        <taxon>Mycobacteriales</taxon>
        <taxon>Nocardiaceae</taxon>
        <taxon>Antrihabitans</taxon>
    </lineage>
</organism>
<dbReference type="SMART" id="SM01110">
    <property type="entry name" value="Cutinase"/>
    <property type="match status" value="1"/>
</dbReference>
<dbReference type="EC" id="3.1.1.-" evidence="8"/>
<reference evidence="9 10" key="1">
    <citation type="submission" date="2019-07" db="EMBL/GenBank/DDBJ databases">
        <title>Rhodococcus cavernicolus sp. nov., isolated from a cave.</title>
        <authorList>
            <person name="Lee S.D."/>
        </authorList>
    </citation>
    <scope>NUCLEOTIDE SEQUENCE [LARGE SCALE GENOMIC DNA]</scope>
    <source>
        <strain evidence="9 10">C1-24</strain>
    </source>
</reference>
<gene>
    <name evidence="9" type="ORF">FOY51_23845</name>
</gene>
<dbReference type="InterPro" id="IPR043580">
    <property type="entry name" value="CUTINASE_1"/>
</dbReference>
<dbReference type="PANTHER" id="PTHR33630:SF9">
    <property type="entry name" value="CUTINASE 4"/>
    <property type="match status" value="1"/>
</dbReference>
<evidence type="ECO:0000256" key="1">
    <source>
        <dbReference type="ARBA" id="ARBA00004613"/>
    </source>
</evidence>
<proteinExistence type="inferred from homology"/>
<dbReference type="RefSeq" id="WP_149432775.1">
    <property type="nucleotide sequence ID" value="NZ_VLNY01000017.1"/>
</dbReference>
<dbReference type="EMBL" id="VLNY01000017">
    <property type="protein sequence ID" value="KAA0018514.1"/>
    <property type="molecule type" value="Genomic_DNA"/>
</dbReference>
<evidence type="ECO:0000313" key="10">
    <source>
        <dbReference type="Proteomes" id="UP000322244"/>
    </source>
</evidence>
<evidence type="ECO:0000256" key="7">
    <source>
        <dbReference type="ARBA" id="ARBA00023157"/>
    </source>
</evidence>
<dbReference type="SUPFAM" id="SSF53474">
    <property type="entry name" value="alpha/beta-Hydrolases"/>
    <property type="match status" value="1"/>
</dbReference>
<keyword evidence="4 8" id="KW-0964">Secreted</keyword>